<name>A0A4P7N961_PYROR</name>
<feature type="compositionally biased region" description="Polar residues" evidence="1">
    <location>
        <begin position="111"/>
        <end position="120"/>
    </location>
</feature>
<proteinExistence type="predicted"/>
<dbReference type="OMA" id="MYSDCAI"/>
<feature type="compositionally biased region" description="Polar residues" evidence="1">
    <location>
        <begin position="1"/>
        <end position="10"/>
    </location>
</feature>
<gene>
    <name evidence="2" type="ORF">PoMZ_03998</name>
</gene>
<feature type="compositionally biased region" description="Low complexity" evidence="1">
    <location>
        <begin position="137"/>
        <end position="151"/>
    </location>
</feature>
<organism evidence="2 3">
    <name type="scientific">Pyricularia oryzae</name>
    <name type="common">Rice blast fungus</name>
    <name type="synonym">Magnaporthe oryzae</name>
    <dbReference type="NCBI Taxonomy" id="318829"/>
    <lineage>
        <taxon>Eukaryota</taxon>
        <taxon>Fungi</taxon>
        <taxon>Dikarya</taxon>
        <taxon>Ascomycota</taxon>
        <taxon>Pezizomycotina</taxon>
        <taxon>Sordariomycetes</taxon>
        <taxon>Sordariomycetidae</taxon>
        <taxon>Magnaporthales</taxon>
        <taxon>Pyriculariaceae</taxon>
        <taxon>Pyricularia</taxon>
    </lineage>
</organism>
<dbReference type="AlphaFoldDB" id="A0A4P7N961"/>
<protein>
    <submittedName>
        <fullName evidence="2">Uncharacterized protein</fullName>
    </submittedName>
</protein>
<evidence type="ECO:0000313" key="3">
    <source>
        <dbReference type="Proteomes" id="UP000294847"/>
    </source>
</evidence>
<accession>A0A4P7N961</accession>
<dbReference type="Proteomes" id="UP000294847">
    <property type="component" value="Chromosome 3"/>
</dbReference>
<reference evidence="2 3" key="1">
    <citation type="journal article" date="2019" name="Mol. Biol. Evol.">
        <title>Blast fungal genomes show frequent chromosomal changes, gene gains and losses, and effector gene turnover.</title>
        <authorList>
            <person name="Gomez Luciano L.B."/>
            <person name="Jason Tsai I."/>
            <person name="Chuma I."/>
            <person name="Tosa Y."/>
            <person name="Chen Y.H."/>
            <person name="Li J.Y."/>
            <person name="Li M.Y."/>
            <person name="Jade Lu M.Y."/>
            <person name="Nakayashiki H."/>
            <person name="Li W.H."/>
        </authorList>
    </citation>
    <scope>NUCLEOTIDE SEQUENCE [LARGE SCALE GENOMIC DNA]</scope>
    <source>
        <strain evidence="2">MZ5-1-6</strain>
    </source>
</reference>
<feature type="compositionally biased region" description="Basic and acidic residues" evidence="1">
    <location>
        <begin position="122"/>
        <end position="132"/>
    </location>
</feature>
<feature type="region of interest" description="Disordered" evidence="1">
    <location>
        <begin position="92"/>
        <end position="166"/>
    </location>
</feature>
<dbReference type="EMBL" id="CP034206">
    <property type="protein sequence ID" value="QBZ59039.1"/>
    <property type="molecule type" value="Genomic_DNA"/>
</dbReference>
<evidence type="ECO:0000313" key="2">
    <source>
        <dbReference type="EMBL" id="QBZ59039.1"/>
    </source>
</evidence>
<feature type="region of interest" description="Disordered" evidence="1">
    <location>
        <begin position="1"/>
        <end position="41"/>
    </location>
</feature>
<evidence type="ECO:0000256" key="1">
    <source>
        <dbReference type="SAM" id="MobiDB-lite"/>
    </source>
</evidence>
<sequence length="166" mass="18310">MGSIPQSPSVAKSIGSLRRRDTGFPEPFCGQRNTTLPHPDAIVSPDACITADDISVSKARTRRSLLHSQKYKHTLSHGRISPNDMYRANESMMVDSDGDSPVPPPIARMASINTNSTGIRPSTKDSYDDRRSSHPISEMSMVSPSTTSSSSGRRKSLFTKFRWNRD</sequence>